<dbReference type="GO" id="GO:0000166">
    <property type="term" value="F:nucleotide binding"/>
    <property type="evidence" value="ECO:0007669"/>
    <property type="project" value="InterPro"/>
</dbReference>
<dbReference type="RefSeq" id="WP_253767074.1">
    <property type="nucleotide sequence ID" value="NZ_JAMTCK010000002.1"/>
</dbReference>
<dbReference type="Gene3D" id="3.30.360.10">
    <property type="entry name" value="Dihydrodipicolinate Reductase, domain 2"/>
    <property type="match status" value="1"/>
</dbReference>
<evidence type="ECO:0000313" key="6">
    <source>
        <dbReference type="Proteomes" id="UP001206128"/>
    </source>
</evidence>
<dbReference type="PANTHER" id="PTHR42840:SF3">
    <property type="entry name" value="BINDING ROSSMANN FOLD OXIDOREDUCTASE, PUTATIVE (AFU_ORTHOLOGUE AFUA_2G10240)-RELATED"/>
    <property type="match status" value="1"/>
</dbReference>
<evidence type="ECO:0000259" key="4">
    <source>
        <dbReference type="Pfam" id="PF22725"/>
    </source>
</evidence>
<gene>
    <name evidence="5" type="ORF">LX83_000754</name>
</gene>
<dbReference type="InterPro" id="IPR055170">
    <property type="entry name" value="GFO_IDH_MocA-like_dom"/>
</dbReference>
<sequence length="335" mass="34927">MDVAVAGVGRIGSMHAANLASLPEIDQVLLHDAVPGRAAAAAASLGGRARAVDTVDELLGAAGLVVATPTDTHPDLVRRAIAAGTPVLCEKPLAPDLAAMTALVAEIEASGVPVLVGFQRRFDPPTVELHRRLRSGEAGSVYLVRAVCNDHLPPPREFVATSGGLFRDCLIHDLDAVPWLVNEPVTEVYAAGSVLVDAAFAAMSDVDNAVVTLRFAGGAHALLSAGRHDPVGYDCRLEVFTSADTLAVGVDEHTPLVSLDAGGRGPTRPWRSFTERYHAAYVNEVRVFLDVVAGRAANPSPPGESLVSLRLAEACEESVRTGRPVRVDGPVGATA</sequence>
<dbReference type="GO" id="GO:0016491">
    <property type="term" value="F:oxidoreductase activity"/>
    <property type="evidence" value="ECO:0007669"/>
    <property type="project" value="UniProtKB-KW"/>
</dbReference>
<name>A0AAE3GAL7_9PSEU</name>
<accession>A0AAE3GAL7</accession>
<dbReference type="Pfam" id="PF01408">
    <property type="entry name" value="GFO_IDH_MocA"/>
    <property type="match status" value="1"/>
</dbReference>
<dbReference type="Proteomes" id="UP001206128">
    <property type="component" value="Unassembled WGS sequence"/>
</dbReference>
<dbReference type="EMBL" id="JAMTCK010000002">
    <property type="protein sequence ID" value="MCP2163914.1"/>
    <property type="molecule type" value="Genomic_DNA"/>
</dbReference>
<comment type="similarity">
    <text evidence="1">Belongs to the Gfo/Idh/MocA family.</text>
</comment>
<dbReference type="InterPro" id="IPR036291">
    <property type="entry name" value="NAD(P)-bd_dom_sf"/>
</dbReference>
<evidence type="ECO:0000256" key="2">
    <source>
        <dbReference type="ARBA" id="ARBA00023002"/>
    </source>
</evidence>
<organism evidence="5 6">
    <name type="scientific">Goodfellowiella coeruleoviolacea</name>
    <dbReference type="NCBI Taxonomy" id="334858"/>
    <lineage>
        <taxon>Bacteria</taxon>
        <taxon>Bacillati</taxon>
        <taxon>Actinomycetota</taxon>
        <taxon>Actinomycetes</taxon>
        <taxon>Pseudonocardiales</taxon>
        <taxon>Pseudonocardiaceae</taxon>
        <taxon>Goodfellowiella</taxon>
    </lineage>
</organism>
<dbReference type="PANTHER" id="PTHR42840">
    <property type="entry name" value="NAD(P)-BINDING ROSSMANN-FOLD SUPERFAMILY PROTEIN-RELATED"/>
    <property type="match status" value="1"/>
</dbReference>
<comment type="caution">
    <text evidence="5">The sequence shown here is derived from an EMBL/GenBank/DDBJ whole genome shotgun (WGS) entry which is preliminary data.</text>
</comment>
<keyword evidence="6" id="KW-1185">Reference proteome</keyword>
<dbReference type="AlphaFoldDB" id="A0AAE3GAL7"/>
<dbReference type="Pfam" id="PF22725">
    <property type="entry name" value="GFO_IDH_MocA_C3"/>
    <property type="match status" value="1"/>
</dbReference>
<evidence type="ECO:0000313" key="5">
    <source>
        <dbReference type="EMBL" id="MCP2163914.1"/>
    </source>
</evidence>
<dbReference type="InterPro" id="IPR000683">
    <property type="entry name" value="Gfo/Idh/MocA-like_OxRdtase_N"/>
</dbReference>
<feature type="domain" description="GFO/IDH/MocA-like oxidoreductase" evidence="4">
    <location>
        <begin position="128"/>
        <end position="245"/>
    </location>
</feature>
<dbReference type="Gene3D" id="3.40.50.720">
    <property type="entry name" value="NAD(P)-binding Rossmann-like Domain"/>
    <property type="match status" value="1"/>
</dbReference>
<dbReference type="SUPFAM" id="SSF51735">
    <property type="entry name" value="NAD(P)-binding Rossmann-fold domains"/>
    <property type="match status" value="1"/>
</dbReference>
<proteinExistence type="inferred from homology"/>
<protein>
    <submittedName>
        <fullName evidence="5">Myo-inositol 2-dehydrogenase / D-chiro-inositol 1-dehydrogenase</fullName>
    </submittedName>
</protein>
<feature type="domain" description="Gfo/Idh/MocA-like oxidoreductase N-terminal" evidence="3">
    <location>
        <begin position="2"/>
        <end position="118"/>
    </location>
</feature>
<evidence type="ECO:0000259" key="3">
    <source>
        <dbReference type="Pfam" id="PF01408"/>
    </source>
</evidence>
<evidence type="ECO:0000256" key="1">
    <source>
        <dbReference type="ARBA" id="ARBA00010928"/>
    </source>
</evidence>
<keyword evidence="2" id="KW-0560">Oxidoreductase</keyword>
<dbReference type="SUPFAM" id="SSF55347">
    <property type="entry name" value="Glyceraldehyde-3-phosphate dehydrogenase-like, C-terminal domain"/>
    <property type="match status" value="1"/>
</dbReference>
<reference evidence="5" key="1">
    <citation type="submission" date="2022-06" db="EMBL/GenBank/DDBJ databases">
        <title>Genomic Encyclopedia of Archaeal and Bacterial Type Strains, Phase II (KMG-II): from individual species to whole genera.</title>
        <authorList>
            <person name="Goeker M."/>
        </authorList>
    </citation>
    <scope>NUCLEOTIDE SEQUENCE</scope>
    <source>
        <strain evidence="5">DSM 43935</strain>
    </source>
</reference>